<reference evidence="1 2" key="1">
    <citation type="submission" date="2019-12" db="EMBL/GenBank/DDBJ databases">
        <title>Mucilaginibacter sp. HMF7410 genome sequencing and assembly.</title>
        <authorList>
            <person name="Kang H."/>
            <person name="Cha I."/>
            <person name="Kim H."/>
            <person name="Joh K."/>
        </authorList>
    </citation>
    <scope>NUCLEOTIDE SEQUENCE [LARGE SCALE GENOMIC DNA]</scope>
    <source>
        <strain evidence="1 2">HMF7410</strain>
    </source>
</reference>
<accession>A0A7K1SZN2</accession>
<dbReference type="InterPro" id="IPR011989">
    <property type="entry name" value="ARM-like"/>
</dbReference>
<dbReference type="AlphaFoldDB" id="A0A7K1SZN2"/>
<keyword evidence="2" id="KW-1185">Reference proteome</keyword>
<name>A0A7K1SZN2_9SPHI</name>
<dbReference type="Proteomes" id="UP000462014">
    <property type="component" value="Unassembled WGS sequence"/>
</dbReference>
<dbReference type="RefSeq" id="WP_157568255.1">
    <property type="nucleotide sequence ID" value="NZ_WPIK01000013.1"/>
</dbReference>
<evidence type="ECO:0000313" key="1">
    <source>
        <dbReference type="EMBL" id="MVN22717.1"/>
    </source>
</evidence>
<gene>
    <name evidence="1" type="ORF">GO621_14395</name>
</gene>
<dbReference type="Gene3D" id="1.25.10.10">
    <property type="entry name" value="Leucine-rich Repeat Variant"/>
    <property type="match status" value="1"/>
</dbReference>
<protein>
    <recommendedName>
        <fullName evidence="3">HEAT repeat domain-containing protein</fullName>
    </recommendedName>
</protein>
<dbReference type="SUPFAM" id="SSF48371">
    <property type="entry name" value="ARM repeat"/>
    <property type="match status" value="1"/>
</dbReference>
<dbReference type="EMBL" id="WPIK01000013">
    <property type="protein sequence ID" value="MVN22717.1"/>
    <property type="molecule type" value="Genomic_DNA"/>
</dbReference>
<sequence length="184" mass="20989">MQIETLRKQVAATLTKTKVLKLTAIAKRKDFSIKELIELTFDADKQIAFRAAWILENLLLTDPAAVLEDLEDILFCFPKVSNPSCQRHYAKILMYLSSSKAIDAIKTKMGAFNLEPVIETCFDWLIDPQVAVAVKVFCCETLFNLRNRYDWIADELIREVEFLMKDGSAALQSKGKKILKQLVQ</sequence>
<dbReference type="InterPro" id="IPR016024">
    <property type="entry name" value="ARM-type_fold"/>
</dbReference>
<organism evidence="1 2">
    <name type="scientific">Mucilaginibacter arboris</name>
    <dbReference type="NCBI Taxonomy" id="2682090"/>
    <lineage>
        <taxon>Bacteria</taxon>
        <taxon>Pseudomonadati</taxon>
        <taxon>Bacteroidota</taxon>
        <taxon>Sphingobacteriia</taxon>
        <taxon>Sphingobacteriales</taxon>
        <taxon>Sphingobacteriaceae</taxon>
        <taxon>Mucilaginibacter</taxon>
    </lineage>
</organism>
<evidence type="ECO:0008006" key="3">
    <source>
        <dbReference type="Google" id="ProtNLM"/>
    </source>
</evidence>
<comment type="caution">
    <text evidence="1">The sequence shown here is derived from an EMBL/GenBank/DDBJ whole genome shotgun (WGS) entry which is preliminary data.</text>
</comment>
<proteinExistence type="predicted"/>
<evidence type="ECO:0000313" key="2">
    <source>
        <dbReference type="Proteomes" id="UP000462014"/>
    </source>
</evidence>